<feature type="binding site" evidence="14">
    <location>
        <begin position="242"/>
        <end position="243"/>
    </location>
    <ligand>
        <name>ATP</name>
        <dbReference type="ChEBI" id="CHEBI:30616"/>
    </ligand>
</feature>
<keyword evidence="10 14" id="KW-0067">ATP-binding</keyword>
<evidence type="ECO:0000256" key="2">
    <source>
        <dbReference type="ARBA" id="ARBA00004496"/>
    </source>
</evidence>
<evidence type="ECO:0000256" key="10">
    <source>
        <dbReference type="ARBA" id="ARBA00022840"/>
    </source>
</evidence>
<comment type="similarity">
    <text evidence="14">Belongs to the phosphofructokinase type A (PFKA) family. ATP-dependent PFK group I subfamily. Eukaryotic two domain clade 'E' sub-subfamily.</text>
</comment>
<dbReference type="GO" id="GO:0048029">
    <property type="term" value="F:monosaccharide binding"/>
    <property type="evidence" value="ECO:0007669"/>
    <property type="project" value="TreeGrafter"/>
</dbReference>
<dbReference type="GO" id="GO:0003729">
    <property type="term" value="F:mRNA binding"/>
    <property type="evidence" value="ECO:0007669"/>
    <property type="project" value="EnsemblFungi"/>
</dbReference>
<dbReference type="Proteomes" id="UP000070444">
    <property type="component" value="Unassembled WGS sequence"/>
</dbReference>
<keyword evidence="7 14" id="KW-0479">Metal-binding</keyword>
<feature type="binding site" description="in other chain" evidence="14">
    <location>
        <position position="628"/>
    </location>
    <ligand>
        <name>beta-D-fructose 2,6-bisphosphate</name>
        <dbReference type="ChEBI" id="CHEBI:58579"/>
        <note>allosteric activator; ligand shared between dimeric partners</note>
    </ligand>
</feature>
<keyword evidence="5 14" id="KW-0021">Allosteric enzyme</keyword>
<dbReference type="GO" id="GO:0070095">
    <property type="term" value="F:fructose-6-phosphate binding"/>
    <property type="evidence" value="ECO:0007669"/>
    <property type="project" value="EnsemblFungi"/>
</dbReference>
<evidence type="ECO:0000256" key="5">
    <source>
        <dbReference type="ARBA" id="ARBA00022533"/>
    </source>
</evidence>
<dbReference type="HAMAP" id="MF_03184">
    <property type="entry name" value="Phosphofructokinase_I_E"/>
    <property type="match status" value="1"/>
</dbReference>
<feature type="binding site" evidence="14">
    <location>
        <position position="820"/>
    </location>
    <ligand>
        <name>beta-D-fructose 2,6-bisphosphate</name>
        <dbReference type="ChEBI" id="CHEBI:58579"/>
        <note>allosteric activator; ligand shared between dimeric partners</note>
    </ligand>
</feature>
<keyword evidence="4 14" id="KW-0963">Cytoplasm</keyword>
<dbReference type="PANTHER" id="PTHR13697">
    <property type="entry name" value="PHOSPHOFRUCTOKINASE"/>
    <property type="match status" value="1"/>
</dbReference>
<keyword evidence="6 14" id="KW-0808">Transferase</keyword>
<evidence type="ECO:0000256" key="15">
    <source>
        <dbReference type="PIRNR" id="PIRNR000533"/>
    </source>
</evidence>
<keyword evidence="11 14" id="KW-0460">Magnesium</keyword>
<feature type="binding site" description="in other chain" evidence="14">
    <location>
        <position position="419"/>
    </location>
    <ligand>
        <name>substrate</name>
        <note>ligand shared between dimeric partners</note>
    </ligand>
</feature>
<dbReference type="AlphaFoldDB" id="A0A137NXM1"/>
<evidence type="ECO:0000256" key="13">
    <source>
        <dbReference type="ARBA" id="ARBA00048070"/>
    </source>
</evidence>
<dbReference type="SUPFAM" id="SSF53784">
    <property type="entry name" value="Phosphofructokinase"/>
    <property type="match status" value="2"/>
</dbReference>
<keyword evidence="9 14" id="KW-0418">Kinase</keyword>
<evidence type="ECO:0000259" key="16">
    <source>
        <dbReference type="Pfam" id="PF00365"/>
    </source>
</evidence>
<dbReference type="GO" id="GO:0005739">
    <property type="term" value="C:mitochondrion"/>
    <property type="evidence" value="ECO:0007669"/>
    <property type="project" value="EnsemblFungi"/>
</dbReference>
<feature type="binding site" description="in other chain" evidence="14">
    <location>
        <begin position="453"/>
        <end position="456"/>
    </location>
    <ligand>
        <name>substrate</name>
        <note>ligand shared between dimeric partners</note>
    </ligand>
</feature>
<dbReference type="GO" id="GO:0006002">
    <property type="term" value="P:fructose 6-phosphate metabolic process"/>
    <property type="evidence" value="ECO:0007669"/>
    <property type="project" value="EnsemblFungi"/>
</dbReference>
<comment type="cofactor">
    <cofactor evidence="1 14">
        <name>Mg(2+)</name>
        <dbReference type="ChEBI" id="CHEBI:18420"/>
    </cofactor>
</comment>
<dbReference type="OMA" id="EWQDQMC"/>
<dbReference type="GO" id="GO:0030388">
    <property type="term" value="P:fructose 1,6-bisphosphate metabolic process"/>
    <property type="evidence" value="ECO:0007669"/>
    <property type="project" value="TreeGrafter"/>
</dbReference>
<dbReference type="PRINTS" id="PR00476">
    <property type="entry name" value="PHFRCTKINASE"/>
</dbReference>
<evidence type="ECO:0000256" key="12">
    <source>
        <dbReference type="ARBA" id="ARBA00023152"/>
    </source>
</evidence>
<dbReference type="GO" id="GO:0007035">
    <property type="term" value="P:vacuolar acidification"/>
    <property type="evidence" value="ECO:0007669"/>
    <property type="project" value="EnsemblFungi"/>
</dbReference>
<evidence type="ECO:0000256" key="7">
    <source>
        <dbReference type="ARBA" id="ARBA00022723"/>
    </source>
</evidence>
<feature type="binding site" evidence="14">
    <location>
        <position position="179"/>
    </location>
    <ligand>
        <name>ATP</name>
        <dbReference type="ChEBI" id="CHEBI:30616"/>
    </ligand>
</feature>
<feature type="binding site" evidence="14">
    <location>
        <position position="723"/>
    </location>
    <ligand>
        <name>beta-D-fructose 2,6-bisphosphate</name>
        <dbReference type="ChEBI" id="CHEBI:58579"/>
        <note>allosteric activator; ligand shared between dimeric partners</note>
    </ligand>
</feature>
<dbReference type="GO" id="GO:0003872">
    <property type="term" value="F:6-phosphofructokinase activity"/>
    <property type="evidence" value="ECO:0007669"/>
    <property type="project" value="UniProtKB-UniRule"/>
</dbReference>
<dbReference type="GO" id="GO:0005945">
    <property type="term" value="C:6-phosphofructokinase complex"/>
    <property type="evidence" value="ECO:0007669"/>
    <property type="project" value="EnsemblFungi"/>
</dbReference>
<comment type="subcellular location">
    <subcellularLocation>
        <location evidence="2 14">Cytoplasm</location>
    </subcellularLocation>
</comment>
<feature type="binding site" description="in other chain" evidence="14">
    <location>
        <begin position="685"/>
        <end position="689"/>
    </location>
    <ligand>
        <name>beta-D-fructose 2,6-bisphosphate</name>
        <dbReference type="ChEBI" id="CHEBI:58579"/>
        <note>allosteric activator; ligand shared between dimeric partners</note>
    </ligand>
</feature>
<dbReference type="GO" id="GO:0061621">
    <property type="term" value="P:canonical glycolysis"/>
    <property type="evidence" value="ECO:0007669"/>
    <property type="project" value="TreeGrafter"/>
</dbReference>
<comment type="function">
    <text evidence="14">Catalyzes the phosphorylation of D-fructose 6-phosphate to fructose 1,6-bisphosphate by ATP, the first committing step of glycolysis.</text>
</comment>
<keyword evidence="12 14" id="KW-0324">Glycolysis</keyword>
<accession>A0A137NXM1</accession>
<feature type="binding site" evidence="14">
    <location>
        <position position="447"/>
    </location>
    <ligand>
        <name>substrate</name>
        <note>ligand shared between dimeric partners</note>
    </ligand>
</feature>
<comment type="caution">
    <text evidence="14">Lacks conserved residue(s) required for the propagation of feature annotation.</text>
</comment>
<dbReference type="InterPro" id="IPR022953">
    <property type="entry name" value="ATP_PFK"/>
</dbReference>
<feature type="region of interest" description="N-terminal catalytic PFK domain 1" evidence="14">
    <location>
        <begin position="1"/>
        <end position="545"/>
    </location>
</feature>
<evidence type="ECO:0000313" key="18">
    <source>
        <dbReference type="Proteomes" id="UP000070444"/>
    </source>
</evidence>
<evidence type="ECO:0000256" key="8">
    <source>
        <dbReference type="ARBA" id="ARBA00022741"/>
    </source>
</evidence>
<gene>
    <name evidence="17" type="ORF">CONCODRAFT_10577</name>
</gene>
<evidence type="ECO:0000313" key="17">
    <source>
        <dbReference type="EMBL" id="KXN67369.1"/>
    </source>
</evidence>
<dbReference type="OrthoDB" id="537915at2759"/>
<dbReference type="FunFam" id="3.40.50.460:FF:000007">
    <property type="entry name" value="ATP-dependent 6-phosphofructokinase"/>
    <property type="match status" value="1"/>
</dbReference>
<comment type="catalytic activity">
    <reaction evidence="13 14 15">
        <text>beta-D-fructose 6-phosphate + ATP = beta-D-fructose 1,6-bisphosphate + ADP + H(+)</text>
        <dbReference type="Rhea" id="RHEA:16109"/>
        <dbReference type="ChEBI" id="CHEBI:15378"/>
        <dbReference type="ChEBI" id="CHEBI:30616"/>
        <dbReference type="ChEBI" id="CHEBI:32966"/>
        <dbReference type="ChEBI" id="CHEBI:57634"/>
        <dbReference type="ChEBI" id="CHEBI:456216"/>
        <dbReference type="EC" id="2.7.1.11"/>
    </reaction>
</comment>
<dbReference type="GO" id="GO:0005524">
    <property type="term" value="F:ATP binding"/>
    <property type="evidence" value="ECO:0007669"/>
    <property type="project" value="UniProtKB-KW"/>
</dbReference>
<feature type="active site" description="Proton acceptor" evidence="14">
    <location>
        <position position="320"/>
    </location>
</feature>
<dbReference type="GO" id="GO:0046872">
    <property type="term" value="F:metal ion binding"/>
    <property type="evidence" value="ECO:0007669"/>
    <property type="project" value="UniProtKB-KW"/>
</dbReference>
<dbReference type="GO" id="GO:0046961">
    <property type="term" value="F:proton-transporting ATPase activity, rotational mechanism"/>
    <property type="evidence" value="ECO:0007669"/>
    <property type="project" value="EnsemblFungi"/>
</dbReference>
<evidence type="ECO:0000256" key="4">
    <source>
        <dbReference type="ARBA" id="ARBA00022490"/>
    </source>
</evidence>
<feature type="domain" description="Phosphofructokinase" evidence="16">
    <location>
        <begin position="171"/>
        <end position="478"/>
    </location>
</feature>
<evidence type="ECO:0000256" key="11">
    <source>
        <dbReference type="ARBA" id="ARBA00022842"/>
    </source>
</evidence>
<feature type="binding site" evidence="14">
    <location>
        <begin position="272"/>
        <end position="275"/>
    </location>
    <ligand>
        <name>ATP</name>
        <dbReference type="ChEBI" id="CHEBI:30616"/>
    </ligand>
</feature>
<organism evidence="17 18">
    <name type="scientific">Conidiobolus coronatus (strain ATCC 28846 / CBS 209.66 / NRRL 28638)</name>
    <name type="common">Delacroixia coronata</name>
    <dbReference type="NCBI Taxonomy" id="796925"/>
    <lineage>
        <taxon>Eukaryota</taxon>
        <taxon>Fungi</taxon>
        <taxon>Fungi incertae sedis</taxon>
        <taxon>Zoopagomycota</taxon>
        <taxon>Entomophthoromycotina</taxon>
        <taxon>Entomophthoromycetes</taxon>
        <taxon>Entomophthorales</taxon>
        <taxon>Ancylistaceae</taxon>
        <taxon>Conidiobolus</taxon>
    </lineage>
</organism>
<dbReference type="InterPro" id="IPR000023">
    <property type="entry name" value="Phosphofructokinase_dom"/>
</dbReference>
<dbReference type="STRING" id="796925.A0A137NXM1"/>
<feature type="binding site" description="in other chain" evidence="14">
    <location>
        <begin position="362"/>
        <end position="364"/>
    </location>
    <ligand>
        <name>substrate</name>
        <note>ligand shared between dimeric partners</note>
    </ligand>
</feature>
<evidence type="ECO:0000256" key="1">
    <source>
        <dbReference type="ARBA" id="ARBA00001946"/>
    </source>
</evidence>
<comment type="pathway">
    <text evidence="3 14 15">Carbohydrate degradation; glycolysis; D-glyceraldehyde 3-phosphate and glycerone phosphate from D-glucose: step 3/4.</text>
</comment>
<dbReference type="InterPro" id="IPR015912">
    <property type="entry name" value="Phosphofructokinase_CS"/>
</dbReference>
<reference evidence="17 18" key="1">
    <citation type="journal article" date="2015" name="Genome Biol. Evol.">
        <title>Phylogenomic analyses indicate that early fungi evolved digesting cell walls of algal ancestors of land plants.</title>
        <authorList>
            <person name="Chang Y."/>
            <person name="Wang S."/>
            <person name="Sekimoto S."/>
            <person name="Aerts A.L."/>
            <person name="Choi C."/>
            <person name="Clum A."/>
            <person name="LaButti K.M."/>
            <person name="Lindquist E.A."/>
            <person name="Yee Ngan C."/>
            <person name="Ohm R.A."/>
            <person name="Salamov A.A."/>
            <person name="Grigoriev I.V."/>
            <person name="Spatafora J.W."/>
            <person name="Berbee M.L."/>
        </authorList>
    </citation>
    <scope>NUCLEOTIDE SEQUENCE [LARGE SCALE GENOMIC DNA]</scope>
    <source>
        <strain evidence="17 18">NRRL 28638</strain>
    </source>
</reference>
<dbReference type="EMBL" id="KQ964641">
    <property type="protein sequence ID" value="KXN67369.1"/>
    <property type="molecule type" value="Genomic_DNA"/>
</dbReference>
<feature type="binding site" evidence="14">
    <location>
        <position position="355"/>
    </location>
    <ligand>
        <name>substrate</name>
        <note>ligand shared between dimeric partners</note>
    </ligand>
</feature>
<keyword evidence="8 14" id="KW-0547">Nucleotide-binding</keyword>
<dbReference type="GO" id="GO:0016208">
    <property type="term" value="F:AMP binding"/>
    <property type="evidence" value="ECO:0007669"/>
    <property type="project" value="TreeGrafter"/>
</dbReference>
<dbReference type="UniPathway" id="UPA00109">
    <property type="reaction ID" value="UER00182"/>
</dbReference>
<evidence type="ECO:0000256" key="9">
    <source>
        <dbReference type="ARBA" id="ARBA00022777"/>
    </source>
</evidence>
<evidence type="ECO:0000256" key="3">
    <source>
        <dbReference type="ARBA" id="ARBA00004679"/>
    </source>
</evidence>
<feature type="binding site" description="in other chain" evidence="14">
    <location>
        <begin position="826"/>
        <end position="829"/>
    </location>
    <ligand>
        <name>beta-D-fructose 2,6-bisphosphate</name>
        <dbReference type="ChEBI" id="CHEBI:58579"/>
        <note>allosteric activator; ligand shared between dimeric partners</note>
    </ligand>
</feature>
<dbReference type="PIRSF" id="PIRSF000533">
    <property type="entry name" value="ATP_PFK_euk"/>
    <property type="match status" value="1"/>
</dbReference>
<comment type="similarity">
    <text evidence="15">Belongs to the phosphofructokinase type A (PFKA) family. ATP-dependent PFK group I subfamily. Eukaryotic two domain clade "E" sub-subfamily.</text>
</comment>
<feature type="binding site" description="in other chain" evidence="14">
    <location>
        <position position="901"/>
    </location>
    <ligand>
        <name>beta-D-fructose 2,6-bisphosphate</name>
        <dbReference type="ChEBI" id="CHEBI:58579"/>
        <note>allosteric activator; ligand shared between dimeric partners</note>
    </ligand>
</feature>
<feature type="binding site" description="in other chain" evidence="14">
    <location>
        <position position="794"/>
    </location>
    <ligand>
        <name>beta-D-fructose 2,6-bisphosphate</name>
        <dbReference type="ChEBI" id="CHEBI:58579"/>
        <note>allosteric activator; ligand shared between dimeric partners</note>
    </ligand>
</feature>
<dbReference type="GO" id="GO:0042802">
    <property type="term" value="F:identical protein binding"/>
    <property type="evidence" value="ECO:0007669"/>
    <property type="project" value="TreeGrafter"/>
</dbReference>
<sequence>MSVKNISHQEIYVSQGTNPLQVIEFYHQLGFQTIPHPFPQQSLSSLTDQSTKVDTWLSLPPSGNRNQDWLIRIVSKETEVDQSSSGSKLHYTVGSIKKIVTVLQNLGVAHDVKDSVVETSDPTGQALVFSEVTHPFSTKIKEPTKVDPDSSIDTSSLNLVSHNRSGGPKKKIAVLTSGGDSQGMNCAVRSIARAAISKGCEAYAVWEGYQGLVDGGDKIVKLTWGEVRRYISVSGTIIGSARCKAFRTFEGRLKAAENLVLNGIDALIVIGGDGSLTGADLFRSEWPTLLTALVEQSRITQEQADTYKHLNIAGLVGSIDNDMAGTDITIGAVSSLHRICESVDNIISTALSHQRAFVIEVMGRHCGWLALMAAVCCGADWVFIPEKPAKHGEWQKQMCETVKHHREMGRRCSIIIVCEGAIDDELNPIKLDDVADALTENLQMDSRTTSLGHVQRGGNPSAMDRIVGAVQGIIAVQQILEATPQTPSPMIGIVENHFTSTSLMDAVATTKKVAENVEQKNFKEAFALRDPEFIDMWQAYKSGLYVVPEARKETKKSLRIGIMNIGAPAAGMNAVTKTVVRLAMNSGHKPIAIMNGISGLIRGEFKDLNWLQVDNWMNRGGSELGTNRKLPETDYGMAAYQLQRHGIDALLVVGGFEAYHAVTQFTENRKTYPIFNIPIACIPATISNNVPGTAYSLGSDTSLNAITEACDRITQSAAASHRRVFIVELHGGRSGYLATMAGLCVGASRVYTPEEGISLKSLQQDVEHMKDKFRGDSIRNDTKYHVGRLILRTETSSKTYTTNLISNVFQTESEGLYDSRTAVLGHIQQGGTTAPMDRVRGCRYGYHAFVWLEQMALQNINADGNVYAPFDESACVIGVVRGQLSYSPIASLQSITDWEFRRPTKNWWDEFPQYNKMLAHYPSSL</sequence>
<dbReference type="PROSITE" id="PS00433">
    <property type="entry name" value="PHOSPHOFRUCTOKINASE"/>
    <property type="match status" value="2"/>
</dbReference>
<dbReference type="NCBIfam" id="TIGR02478">
    <property type="entry name" value="6PF1K_euk"/>
    <property type="match status" value="1"/>
</dbReference>
<comment type="subunit">
    <text evidence="14">Homotetramer.</text>
</comment>
<feature type="region of interest" description="C-terminal regulatory PFK domain 2" evidence="14">
    <location>
        <begin position="559"/>
        <end position="925"/>
    </location>
</feature>
<dbReference type="GO" id="GO:0070072">
    <property type="term" value="P:vacuolar proton-transporting V-type ATPase complex assembly"/>
    <property type="evidence" value="ECO:0007669"/>
    <property type="project" value="EnsemblFungi"/>
</dbReference>
<dbReference type="InterPro" id="IPR035966">
    <property type="entry name" value="PKF_sf"/>
</dbReference>
<dbReference type="FunFam" id="3.40.50.460:FF:000008">
    <property type="entry name" value="ATP-dependent 6-phosphofructokinase"/>
    <property type="match status" value="1"/>
</dbReference>
<comment type="activity regulation">
    <text evidence="14">Allosterically activated by ADP, AMP, or fructose 2,6-bisphosphate, and allosterically inhibited by ATP or citrate.</text>
</comment>
<keyword evidence="18" id="KW-1185">Reference proteome</keyword>
<feature type="domain" description="Phosphofructokinase" evidence="16">
    <location>
        <begin position="559"/>
        <end position="851"/>
    </location>
</feature>
<feature type="binding site" evidence="14">
    <location>
        <position position="273"/>
    </location>
    <ligand>
        <name>Mg(2+)</name>
        <dbReference type="ChEBI" id="CHEBI:18420"/>
        <note>catalytic</note>
    </ligand>
</feature>
<evidence type="ECO:0000256" key="6">
    <source>
        <dbReference type="ARBA" id="ARBA00022679"/>
    </source>
</evidence>
<dbReference type="PANTHER" id="PTHR13697:SF4">
    <property type="entry name" value="ATP-DEPENDENT 6-PHOSPHOFRUCTOKINASE"/>
    <property type="match status" value="1"/>
</dbReference>
<dbReference type="Gene3D" id="3.40.50.450">
    <property type="match status" value="2"/>
</dbReference>
<dbReference type="InterPro" id="IPR009161">
    <property type="entry name" value="6-Pfructokinase_euk"/>
</dbReference>
<dbReference type="Pfam" id="PF00365">
    <property type="entry name" value="PFK"/>
    <property type="match status" value="2"/>
</dbReference>
<feature type="binding site" description="in other chain" evidence="14">
    <location>
        <begin position="318"/>
        <end position="320"/>
    </location>
    <ligand>
        <name>substrate</name>
        <note>ligand shared between dimeric partners</note>
    </ligand>
</feature>
<name>A0A137NXM1_CONC2</name>
<protein>
    <recommendedName>
        <fullName evidence="14">ATP-dependent 6-phosphofructokinase</fullName>
        <shortName evidence="14">ATP-PFK</shortName>
        <shortName evidence="14">Phosphofructokinase</shortName>
        <ecNumber evidence="14">2.7.1.11</ecNumber>
    </recommendedName>
    <alternativeName>
        <fullName evidence="14">Phosphohexokinase</fullName>
    </alternativeName>
</protein>
<dbReference type="Gene3D" id="3.40.50.460">
    <property type="entry name" value="Phosphofructokinase domain"/>
    <property type="match status" value="2"/>
</dbReference>
<dbReference type="EC" id="2.7.1.11" evidence="14"/>
<evidence type="ECO:0000256" key="14">
    <source>
        <dbReference type="HAMAP-Rule" id="MF_03184"/>
    </source>
</evidence>
<proteinExistence type="inferred from homology"/>